<reference evidence="1" key="2">
    <citation type="submission" date="2020-05" db="UniProtKB">
        <authorList>
            <consortium name="EnsemblMetazoa"/>
        </authorList>
    </citation>
    <scope>IDENTIFICATION</scope>
    <source>
        <strain evidence="1">ACHKN1017</strain>
    </source>
</reference>
<keyword evidence="2" id="KW-1185">Reference proteome</keyword>
<reference evidence="2" key="1">
    <citation type="submission" date="2013-03" db="EMBL/GenBank/DDBJ databases">
        <title>The Genome Sequence of Anopheles christyi ACHKN1017.</title>
        <authorList>
            <consortium name="The Broad Institute Genomics Platform"/>
            <person name="Neafsey D.E."/>
            <person name="Besansky N."/>
            <person name="Walker B."/>
            <person name="Young S.K."/>
            <person name="Zeng Q."/>
            <person name="Gargeya S."/>
            <person name="Fitzgerald M."/>
            <person name="Haas B."/>
            <person name="Abouelleil A."/>
            <person name="Allen A.W."/>
            <person name="Alvarado L."/>
            <person name="Arachchi H.M."/>
            <person name="Berlin A.M."/>
            <person name="Chapman S.B."/>
            <person name="Gainer-Dewar J."/>
            <person name="Goldberg J."/>
            <person name="Griggs A."/>
            <person name="Gujja S."/>
            <person name="Hansen M."/>
            <person name="Howarth C."/>
            <person name="Imamovic A."/>
            <person name="Ireland A."/>
            <person name="Larimer J."/>
            <person name="McCowan C."/>
            <person name="Murphy C."/>
            <person name="Pearson M."/>
            <person name="Poon T.W."/>
            <person name="Priest M."/>
            <person name="Roberts A."/>
            <person name="Saif S."/>
            <person name="Shea T."/>
            <person name="Sisk P."/>
            <person name="Sykes S."/>
            <person name="Wortman J."/>
            <person name="Nusbaum C."/>
            <person name="Birren B."/>
        </authorList>
    </citation>
    <scope>NUCLEOTIDE SEQUENCE [LARGE SCALE GENOMIC DNA]</scope>
    <source>
        <strain evidence="2">ACHKN1017</strain>
    </source>
</reference>
<dbReference type="EnsemblMetazoa" id="ACHR009272-RA">
    <property type="protein sequence ID" value="ACHR009272-PA"/>
    <property type="gene ID" value="ACHR009272"/>
</dbReference>
<dbReference type="AlphaFoldDB" id="A0A182KET3"/>
<proteinExistence type="predicted"/>
<evidence type="ECO:0000313" key="2">
    <source>
        <dbReference type="Proteomes" id="UP000075881"/>
    </source>
</evidence>
<dbReference type="VEuPathDB" id="VectorBase:ACHR009272"/>
<accession>A0A182KET3</accession>
<organism evidence="1 2">
    <name type="scientific">Anopheles christyi</name>
    <dbReference type="NCBI Taxonomy" id="43041"/>
    <lineage>
        <taxon>Eukaryota</taxon>
        <taxon>Metazoa</taxon>
        <taxon>Ecdysozoa</taxon>
        <taxon>Arthropoda</taxon>
        <taxon>Hexapoda</taxon>
        <taxon>Insecta</taxon>
        <taxon>Pterygota</taxon>
        <taxon>Neoptera</taxon>
        <taxon>Endopterygota</taxon>
        <taxon>Diptera</taxon>
        <taxon>Nematocera</taxon>
        <taxon>Culicoidea</taxon>
        <taxon>Culicidae</taxon>
        <taxon>Anophelinae</taxon>
        <taxon>Anopheles</taxon>
    </lineage>
</organism>
<name>A0A182KET3_9DIPT</name>
<dbReference type="Proteomes" id="UP000075881">
    <property type="component" value="Unassembled WGS sequence"/>
</dbReference>
<protein>
    <submittedName>
        <fullName evidence="1">Uncharacterized protein</fullName>
    </submittedName>
</protein>
<evidence type="ECO:0000313" key="1">
    <source>
        <dbReference type="EnsemblMetazoa" id="ACHR009272-PA"/>
    </source>
</evidence>
<sequence>MVSAPSTPEPMKRAPEPKGIAICTMATCSYRLPRTASFGAFTEMLLSYNIRDRLSSIYEPKIVDEEIADRDRESKENGKLYADKRRNAKINSTAEEDELLLKKPFKSKKCLPTLVPKYT</sequence>